<dbReference type="GO" id="GO:0003677">
    <property type="term" value="F:DNA binding"/>
    <property type="evidence" value="ECO:0007669"/>
    <property type="project" value="UniProtKB-KW"/>
</dbReference>
<keyword evidence="5" id="KW-0804">Transcription</keyword>
<keyword evidence="8" id="KW-0472">Membrane</keyword>
<sequence length="208" mass="23856">MDNIAASNEGCFLLFLGAILNLIGLSKKRNYPEGFQPVSFFFLAFLPMLIIRFYVFQHSQLKHHINNYGINVVVLIHMSPVKGKMFYTSHRVTSNRATQSAFIISVNRYLKAQNPRPCEGMKFTMGFESERVPEERFGGTIVAVGDDASSTWPDSEWKSVKVQWDKPLTILPYKVSPWEIELKPSQRFKCSCCLGLKRLFCWGQKVAY</sequence>
<name>A0A2U1M0Q9_ARTAN</name>
<evidence type="ECO:0000256" key="3">
    <source>
        <dbReference type="ARBA" id="ARBA00023015"/>
    </source>
</evidence>
<feature type="domain" description="Auxin response factor" evidence="9">
    <location>
        <begin position="102"/>
        <end position="182"/>
    </location>
</feature>
<dbReference type="OrthoDB" id="1928202at2759"/>
<gene>
    <name evidence="10" type="ORF">CTI12_AA434800</name>
</gene>
<keyword evidence="3" id="KW-0805">Transcription regulation</keyword>
<evidence type="ECO:0000313" key="11">
    <source>
        <dbReference type="Proteomes" id="UP000245207"/>
    </source>
</evidence>
<dbReference type="InterPro" id="IPR010525">
    <property type="entry name" value="ARF_dom"/>
</dbReference>
<evidence type="ECO:0000256" key="2">
    <source>
        <dbReference type="ARBA" id="ARBA00007853"/>
    </source>
</evidence>
<keyword evidence="11" id="KW-1185">Reference proteome</keyword>
<dbReference type="GO" id="GO:0005634">
    <property type="term" value="C:nucleus"/>
    <property type="evidence" value="ECO:0007669"/>
    <property type="project" value="UniProtKB-SubCell"/>
</dbReference>
<feature type="transmembrane region" description="Helical" evidence="8">
    <location>
        <begin position="6"/>
        <end position="26"/>
    </location>
</feature>
<dbReference type="FunFam" id="2.30.30.1040:FF:000001">
    <property type="entry name" value="Auxin response factor"/>
    <property type="match status" value="1"/>
</dbReference>
<keyword evidence="6" id="KW-0539">Nucleus</keyword>
<evidence type="ECO:0000256" key="6">
    <source>
        <dbReference type="ARBA" id="ARBA00023242"/>
    </source>
</evidence>
<feature type="transmembrane region" description="Helical" evidence="8">
    <location>
        <begin position="38"/>
        <end position="56"/>
    </location>
</feature>
<dbReference type="STRING" id="35608.A0A2U1M0Q9"/>
<keyword evidence="8" id="KW-0812">Transmembrane</keyword>
<dbReference type="GO" id="GO:0006355">
    <property type="term" value="P:regulation of DNA-templated transcription"/>
    <property type="evidence" value="ECO:0007669"/>
    <property type="project" value="InterPro"/>
</dbReference>
<evidence type="ECO:0000256" key="1">
    <source>
        <dbReference type="ARBA" id="ARBA00004123"/>
    </source>
</evidence>
<evidence type="ECO:0000256" key="5">
    <source>
        <dbReference type="ARBA" id="ARBA00023163"/>
    </source>
</evidence>
<dbReference type="InterPro" id="IPR044835">
    <property type="entry name" value="ARF_plant"/>
</dbReference>
<dbReference type="Gene3D" id="2.30.30.1040">
    <property type="match status" value="1"/>
</dbReference>
<keyword evidence="4" id="KW-0238">DNA-binding</keyword>
<evidence type="ECO:0000256" key="8">
    <source>
        <dbReference type="SAM" id="Phobius"/>
    </source>
</evidence>
<evidence type="ECO:0000256" key="7">
    <source>
        <dbReference type="ARBA" id="ARBA00023294"/>
    </source>
</evidence>
<accession>A0A2U1M0Q9</accession>
<evidence type="ECO:0000256" key="4">
    <source>
        <dbReference type="ARBA" id="ARBA00023125"/>
    </source>
</evidence>
<keyword evidence="8" id="KW-1133">Transmembrane helix</keyword>
<comment type="subcellular location">
    <subcellularLocation>
        <location evidence="1">Nucleus</location>
    </subcellularLocation>
</comment>
<dbReference type="PANTHER" id="PTHR31384">
    <property type="entry name" value="AUXIN RESPONSE FACTOR 4-RELATED"/>
    <property type="match status" value="1"/>
</dbReference>
<evidence type="ECO:0000313" key="10">
    <source>
        <dbReference type="EMBL" id="PWA54846.1"/>
    </source>
</evidence>
<dbReference type="Proteomes" id="UP000245207">
    <property type="component" value="Unassembled WGS sequence"/>
</dbReference>
<reference evidence="10 11" key="1">
    <citation type="journal article" date="2018" name="Mol. Plant">
        <title>The genome of Artemisia annua provides insight into the evolution of Asteraceae family and artemisinin biosynthesis.</title>
        <authorList>
            <person name="Shen Q."/>
            <person name="Zhang L."/>
            <person name="Liao Z."/>
            <person name="Wang S."/>
            <person name="Yan T."/>
            <person name="Shi P."/>
            <person name="Liu M."/>
            <person name="Fu X."/>
            <person name="Pan Q."/>
            <person name="Wang Y."/>
            <person name="Lv Z."/>
            <person name="Lu X."/>
            <person name="Zhang F."/>
            <person name="Jiang W."/>
            <person name="Ma Y."/>
            <person name="Chen M."/>
            <person name="Hao X."/>
            <person name="Li L."/>
            <person name="Tang Y."/>
            <person name="Lv G."/>
            <person name="Zhou Y."/>
            <person name="Sun X."/>
            <person name="Brodelius P.E."/>
            <person name="Rose J.K.C."/>
            <person name="Tang K."/>
        </authorList>
    </citation>
    <scope>NUCLEOTIDE SEQUENCE [LARGE SCALE GENOMIC DNA]</scope>
    <source>
        <strain evidence="11">cv. Huhao1</strain>
        <tissue evidence="10">Leaf</tissue>
    </source>
</reference>
<protein>
    <submittedName>
        <fullName evidence="10">Auxin response factor 1</fullName>
    </submittedName>
</protein>
<comment type="caution">
    <text evidence="10">The sequence shown here is derived from an EMBL/GenBank/DDBJ whole genome shotgun (WGS) entry which is preliminary data.</text>
</comment>
<dbReference type="AlphaFoldDB" id="A0A2U1M0Q9"/>
<dbReference type="Pfam" id="PF06507">
    <property type="entry name" value="ARF_AD"/>
    <property type="match status" value="1"/>
</dbReference>
<dbReference type="EMBL" id="PKPP01006950">
    <property type="protein sequence ID" value="PWA54846.1"/>
    <property type="molecule type" value="Genomic_DNA"/>
</dbReference>
<dbReference type="GO" id="GO:0009734">
    <property type="term" value="P:auxin-activated signaling pathway"/>
    <property type="evidence" value="ECO:0007669"/>
    <property type="project" value="UniProtKB-KW"/>
</dbReference>
<comment type="similarity">
    <text evidence="2">Belongs to the ARF family.</text>
</comment>
<evidence type="ECO:0000259" key="9">
    <source>
        <dbReference type="Pfam" id="PF06507"/>
    </source>
</evidence>
<proteinExistence type="inferred from homology"/>
<keyword evidence="7" id="KW-0927">Auxin signaling pathway</keyword>
<dbReference type="PANTHER" id="PTHR31384:SF96">
    <property type="entry name" value="AUXIN RESPONSE FACTOR 1"/>
    <property type="match status" value="1"/>
</dbReference>
<organism evidence="10 11">
    <name type="scientific">Artemisia annua</name>
    <name type="common">Sweet wormwood</name>
    <dbReference type="NCBI Taxonomy" id="35608"/>
    <lineage>
        <taxon>Eukaryota</taxon>
        <taxon>Viridiplantae</taxon>
        <taxon>Streptophyta</taxon>
        <taxon>Embryophyta</taxon>
        <taxon>Tracheophyta</taxon>
        <taxon>Spermatophyta</taxon>
        <taxon>Magnoliopsida</taxon>
        <taxon>eudicotyledons</taxon>
        <taxon>Gunneridae</taxon>
        <taxon>Pentapetalae</taxon>
        <taxon>asterids</taxon>
        <taxon>campanulids</taxon>
        <taxon>Asterales</taxon>
        <taxon>Asteraceae</taxon>
        <taxon>Asteroideae</taxon>
        <taxon>Anthemideae</taxon>
        <taxon>Artemisiinae</taxon>
        <taxon>Artemisia</taxon>
    </lineage>
</organism>